<feature type="compositionally biased region" description="Basic and acidic residues" evidence="1">
    <location>
        <begin position="208"/>
        <end position="220"/>
    </location>
</feature>
<sequence length="288" mass="32699">MWFMERELSIQKVENFYRSDFDFDNSGGSYDARGTRGRGPGRFRDSSPPFDQGTRVGEFLGVFEILHHLIVKEEVVVVVFARGTDRFGFDPEPLRSEGMIRNNQMCRRKEIGFAQILSGITATNATDLVLDLTALVVGTILLGRGGPREFDAGPPEPRHGGSLLITICQGKDSITAKRNTEEGKVDRERDFSQSEWEPRGRGRGNFLNDRRFDARSERRPISPSPPPPPPVPPRDRWARDIRQRSRSPVRGGPPLKDYRRDSYLDRGREGRFNMARGQGRGRMETTVH</sequence>
<dbReference type="OrthoDB" id="1878647at2759"/>
<accession>A0A7J7L752</accession>
<dbReference type="EMBL" id="JACGCM010002581">
    <property type="protein sequence ID" value="KAF6138413.1"/>
    <property type="molecule type" value="Genomic_DNA"/>
</dbReference>
<name>A0A7J7L752_9MAGN</name>
<feature type="region of interest" description="Disordered" evidence="1">
    <location>
        <begin position="175"/>
        <end position="288"/>
    </location>
</feature>
<organism evidence="2 3">
    <name type="scientific">Kingdonia uniflora</name>
    <dbReference type="NCBI Taxonomy" id="39325"/>
    <lineage>
        <taxon>Eukaryota</taxon>
        <taxon>Viridiplantae</taxon>
        <taxon>Streptophyta</taxon>
        <taxon>Embryophyta</taxon>
        <taxon>Tracheophyta</taxon>
        <taxon>Spermatophyta</taxon>
        <taxon>Magnoliopsida</taxon>
        <taxon>Ranunculales</taxon>
        <taxon>Circaeasteraceae</taxon>
        <taxon>Kingdonia</taxon>
    </lineage>
</organism>
<keyword evidence="3" id="KW-1185">Reference proteome</keyword>
<gene>
    <name evidence="2" type="ORF">GIB67_041759</name>
</gene>
<dbReference type="Proteomes" id="UP000541444">
    <property type="component" value="Unassembled WGS sequence"/>
</dbReference>
<evidence type="ECO:0000313" key="2">
    <source>
        <dbReference type="EMBL" id="KAF6138413.1"/>
    </source>
</evidence>
<protein>
    <submittedName>
        <fullName evidence="2">Uncharacterized protein</fullName>
    </submittedName>
</protein>
<reference evidence="2 3" key="1">
    <citation type="journal article" date="2020" name="IScience">
        <title>Genome Sequencing of the Endangered Kingdonia uniflora (Circaeasteraceae, Ranunculales) Reveals Potential Mechanisms of Evolutionary Specialization.</title>
        <authorList>
            <person name="Sun Y."/>
            <person name="Deng T."/>
            <person name="Zhang A."/>
            <person name="Moore M.J."/>
            <person name="Landis J.B."/>
            <person name="Lin N."/>
            <person name="Zhang H."/>
            <person name="Zhang X."/>
            <person name="Huang J."/>
            <person name="Zhang X."/>
            <person name="Sun H."/>
            <person name="Wang H."/>
        </authorList>
    </citation>
    <scope>NUCLEOTIDE SEQUENCE [LARGE SCALE GENOMIC DNA]</scope>
    <source>
        <strain evidence="2">TB1705</strain>
        <tissue evidence="2">Leaf</tissue>
    </source>
</reference>
<comment type="caution">
    <text evidence="2">The sequence shown here is derived from an EMBL/GenBank/DDBJ whole genome shotgun (WGS) entry which is preliminary data.</text>
</comment>
<feature type="compositionally biased region" description="Basic and acidic residues" evidence="1">
    <location>
        <begin position="175"/>
        <end position="200"/>
    </location>
</feature>
<dbReference type="AlphaFoldDB" id="A0A7J7L752"/>
<feature type="compositionally biased region" description="Basic and acidic residues" evidence="1">
    <location>
        <begin position="233"/>
        <end position="243"/>
    </location>
</feature>
<evidence type="ECO:0000256" key="1">
    <source>
        <dbReference type="SAM" id="MobiDB-lite"/>
    </source>
</evidence>
<proteinExistence type="predicted"/>
<feature type="compositionally biased region" description="Pro residues" evidence="1">
    <location>
        <begin position="222"/>
        <end position="232"/>
    </location>
</feature>
<feature type="region of interest" description="Disordered" evidence="1">
    <location>
        <begin position="29"/>
        <end position="50"/>
    </location>
</feature>
<evidence type="ECO:0000313" key="3">
    <source>
        <dbReference type="Proteomes" id="UP000541444"/>
    </source>
</evidence>
<feature type="compositionally biased region" description="Basic and acidic residues" evidence="1">
    <location>
        <begin position="256"/>
        <end position="271"/>
    </location>
</feature>